<reference evidence="4" key="1">
    <citation type="journal article" date="2023" name="Mol. Phylogenet. Evol.">
        <title>Genome-scale phylogeny and comparative genomics of the fungal order Sordariales.</title>
        <authorList>
            <person name="Hensen N."/>
            <person name="Bonometti L."/>
            <person name="Westerberg I."/>
            <person name="Brannstrom I.O."/>
            <person name="Guillou S."/>
            <person name="Cros-Aarteil S."/>
            <person name="Calhoun S."/>
            <person name="Haridas S."/>
            <person name="Kuo A."/>
            <person name="Mondo S."/>
            <person name="Pangilinan J."/>
            <person name="Riley R."/>
            <person name="LaButti K."/>
            <person name="Andreopoulos B."/>
            <person name="Lipzen A."/>
            <person name="Chen C."/>
            <person name="Yan M."/>
            <person name="Daum C."/>
            <person name="Ng V."/>
            <person name="Clum A."/>
            <person name="Steindorff A."/>
            <person name="Ohm R.A."/>
            <person name="Martin F."/>
            <person name="Silar P."/>
            <person name="Natvig D.O."/>
            <person name="Lalanne C."/>
            <person name="Gautier V."/>
            <person name="Ament-Velasquez S.L."/>
            <person name="Kruys A."/>
            <person name="Hutchinson M.I."/>
            <person name="Powell A.J."/>
            <person name="Barry K."/>
            <person name="Miller A.N."/>
            <person name="Grigoriev I.V."/>
            <person name="Debuchy R."/>
            <person name="Gladieux P."/>
            <person name="Hiltunen Thoren M."/>
            <person name="Johannesson H."/>
        </authorList>
    </citation>
    <scope>NUCLEOTIDE SEQUENCE</scope>
    <source>
        <strain evidence="4">PSN309</strain>
    </source>
</reference>
<feature type="domain" description="Apple" evidence="3">
    <location>
        <begin position="286"/>
        <end position="338"/>
    </location>
</feature>
<accession>A0AAN7AH42</accession>
<dbReference type="InterPro" id="IPR003609">
    <property type="entry name" value="Pan_app"/>
</dbReference>
<organism evidence="4 5">
    <name type="scientific">Podospora australis</name>
    <dbReference type="NCBI Taxonomy" id="1536484"/>
    <lineage>
        <taxon>Eukaryota</taxon>
        <taxon>Fungi</taxon>
        <taxon>Dikarya</taxon>
        <taxon>Ascomycota</taxon>
        <taxon>Pezizomycotina</taxon>
        <taxon>Sordariomycetes</taxon>
        <taxon>Sordariomycetidae</taxon>
        <taxon>Sordariales</taxon>
        <taxon>Podosporaceae</taxon>
        <taxon>Podospora</taxon>
    </lineage>
</organism>
<dbReference type="AlphaFoldDB" id="A0AAN7AH42"/>
<dbReference type="Proteomes" id="UP001302126">
    <property type="component" value="Unassembled WGS sequence"/>
</dbReference>
<proteinExistence type="predicted"/>
<evidence type="ECO:0000256" key="2">
    <source>
        <dbReference type="SAM" id="Phobius"/>
    </source>
</evidence>
<keyword evidence="2" id="KW-0812">Transmembrane</keyword>
<evidence type="ECO:0000256" key="1">
    <source>
        <dbReference type="SAM" id="MobiDB-lite"/>
    </source>
</evidence>
<protein>
    <recommendedName>
        <fullName evidence="3">Apple domain-containing protein</fullName>
    </recommendedName>
</protein>
<keyword evidence="5" id="KW-1185">Reference proteome</keyword>
<sequence>MTDPSRQQGSQLRAVNNLNSNDHNNQRVRFAEDDSNPARQAQPSPAPPPGPAVYWDDQESVTPGRENDRESVAGTANTANLAHYTFYREPTPPPYEPQEKAVGGGYGAYVPGGTAGGSSAGGGAESEAHLRPVGSAPGGQQSTWSHADSDEEMSPAAKKRAVWIIIIVGIVVLVGIAVGVGVGLTVGMRSKSSTPAEPQEQTPSSLPITAIGPSPTPTSSATLGHNDLTSHSLSTTLTHTLSTTSTTVSPIPTLPVITNSDCPASNNTIYGIPSSTKSFLRLCGIDYSGNGAKDLAHVYTESMAECMHACASFDQCTACGWGYQEGDAPGKDYRCYMKTNLKASHQARKDWCFAILQ</sequence>
<gene>
    <name evidence="4" type="ORF">QBC35DRAFT_476078</name>
</gene>
<keyword evidence="2" id="KW-0472">Membrane</keyword>
<name>A0AAN7AH42_9PEZI</name>
<feature type="region of interest" description="Disordered" evidence="1">
    <location>
        <begin position="116"/>
        <end position="152"/>
    </location>
</feature>
<feature type="transmembrane region" description="Helical" evidence="2">
    <location>
        <begin position="161"/>
        <end position="184"/>
    </location>
</feature>
<comment type="caution">
    <text evidence="4">The sequence shown here is derived from an EMBL/GenBank/DDBJ whole genome shotgun (WGS) entry which is preliminary data.</text>
</comment>
<feature type="compositionally biased region" description="Polar residues" evidence="1">
    <location>
        <begin position="1"/>
        <end position="23"/>
    </location>
</feature>
<evidence type="ECO:0000313" key="5">
    <source>
        <dbReference type="Proteomes" id="UP001302126"/>
    </source>
</evidence>
<feature type="region of interest" description="Disordered" evidence="1">
    <location>
        <begin position="1"/>
        <end position="77"/>
    </location>
</feature>
<dbReference type="Pfam" id="PF14295">
    <property type="entry name" value="PAN_4"/>
    <property type="match status" value="1"/>
</dbReference>
<reference evidence="4" key="2">
    <citation type="submission" date="2023-05" db="EMBL/GenBank/DDBJ databases">
        <authorList>
            <consortium name="Lawrence Berkeley National Laboratory"/>
            <person name="Steindorff A."/>
            <person name="Hensen N."/>
            <person name="Bonometti L."/>
            <person name="Westerberg I."/>
            <person name="Brannstrom I.O."/>
            <person name="Guillou S."/>
            <person name="Cros-Aarteil S."/>
            <person name="Calhoun S."/>
            <person name="Haridas S."/>
            <person name="Kuo A."/>
            <person name="Mondo S."/>
            <person name="Pangilinan J."/>
            <person name="Riley R."/>
            <person name="Labutti K."/>
            <person name="Andreopoulos B."/>
            <person name="Lipzen A."/>
            <person name="Chen C."/>
            <person name="Yanf M."/>
            <person name="Daum C."/>
            <person name="Ng V."/>
            <person name="Clum A."/>
            <person name="Ohm R."/>
            <person name="Martin F."/>
            <person name="Silar P."/>
            <person name="Natvig D."/>
            <person name="Lalanne C."/>
            <person name="Gautier V."/>
            <person name="Ament-Velasquez S.L."/>
            <person name="Kruys A."/>
            <person name="Hutchinson M.I."/>
            <person name="Powell A.J."/>
            <person name="Barry K."/>
            <person name="Miller A.N."/>
            <person name="Grigoriev I.V."/>
            <person name="Debuchy R."/>
            <person name="Gladieux P."/>
            <person name="Thoren M.H."/>
            <person name="Johannesson H."/>
        </authorList>
    </citation>
    <scope>NUCLEOTIDE SEQUENCE</scope>
    <source>
        <strain evidence="4">PSN309</strain>
    </source>
</reference>
<feature type="region of interest" description="Disordered" evidence="1">
    <location>
        <begin position="190"/>
        <end position="227"/>
    </location>
</feature>
<evidence type="ECO:0000313" key="4">
    <source>
        <dbReference type="EMBL" id="KAK4185737.1"/>
    </source>
</evidence>
<evidence type="ECO:0000259" key="3">
    <source>
        <dbReference type="Pfam" id="PF14295"/>
    </source>
</evidence>
<feature type="compositionally biased region" description="Polar residues" evidence="1">
    <location>
        <begin position="190"/>
        <end position="207"/>
    </location>
</feature>
<keyword evidence="2" id="KW-1133">Transmembrane helix</keyword>
<dbReference type="EMBL" id="MU864441">
    <property type="protein sequence ID" value="KAK4185737.1"/>
    <property type="molecule type" value="Genomic_DNA"/>
</dbReference>